<dbReference type="InterPro" id="IPR026017">
    <property type="entry name" value="Lumazine-bd_dom"/>
</dbReference>
<evidence type="ECO:0000256" key="4">
    <source>
        <dbReference type="ARBA" id="ARBA00012827"/>
    </source>
</evidence>
<feature type="domain" description="Lumazine-binding" evidence="11">
    <location>
        <begin position="106"/>
        <end position="202"/>
    </location>
</feature>
<dbReference type="EMBL" id="CP002955">
    <property type="protein sequence ID" value="AEL24407.1"/>
    <property type="molecule type" value="Genomic_DNA"/>
</dbReference>
<protein>
    <recommendedName>
        <fullName evidence="5 9">Riboflavin synthase</fullName>
        <ecNumber evidence="4 9">2.5.1.9</ecNumber>
    </recommendedName>
</protein>
<feature type="repeat" description="Lumazine-binding" evidence="10">
    <location>
        <begin position="106"/>
        <end position="202"/>
    </location>
</feature>
<evidence type="ECO:0000313" key="13">
    <source>
        <dbReference type="Proteomes" id="UP000001635"/>
    </source>
</evidence>
<dbReference type="PROSITE" id="PS51177">
    <property type="entry name" value="LUMAZINE_BIND"/>
    <property type="match status" value="2"/>
</dbReference>
<dbReference type="GO" id="GO:0009231">
    <property type="term" value="P:riboflavin biosynthetic process"/>
    <property type="evidence" value="ECO:0007669"/>
    <property type="project" value="UniProtKB-KW"/>
</dbReference>
<keyword evidence="7" id="KW-0808">Transferase</keyword>
<dbReference type="Proteomes" id="UP000001635">
    <property type="component" value="Chromosome"/>
</dbReference>
<dbReference type="NCBIfam" id="TIGR00187">
    <property type="entry name" value="ribE"/>
    <property type="match status" value="1"/>
</dbReference>
<evidence type="ECO:0000259" key="11">
    <source>
        <dbReference type="PROSITE" id="PS51177"/>
    </source>
</evidence>
<gene>
    <name evidence="12" type="ordered locus">Cycma_0632</name>
</gene>
<comment type="catalytic activity">
    <reaction evidence="1">
        <text>2 6,7-dimethyl-8-(1-D-ribityl)lumazine + H(+) = 5-amino-6-(D-ribitylamino)uracil + riboflavin</text>
        <dbReference type="Rhea" id="RHEA:20772"/>
        <dbReference type="ChEBI" id="CHEBI:15378"/>
        <dbReference type="ChEBI" id="CHEBI:15934"/>
        <dbReference type="ChEBI" id="CHEBI:57986"/>
        <dbReference type="ChEBI" id="CHEBI:58201"/>
        <dbReference type="EC" id="2.5.1.9"/>
    </reaction>
</comment>
<keyword evidence="13" id="KW-1185">Reference proteome</keyword>
<feature type="domain" description="Lumazine-binding" evidence="11">
    <location>
        <begin position="11"/>
        <end position="105"/>
    </location>
</feature>
<comment type="pathway">
    <text evidence="3">Cofactor biosynthesis; riboflavin biosynthesis; riboflavin from 2-hydroxy-3-oxobutyl phosphate and 5-amino-6-(D-ribitylamino)uracil: step 2/2.</text>
</comment>
<keyword evidence="8" id="KW-0677">Repeat</keyword>
<evidence type="ECO:0000256" key="8">
    <source>
        <dbReference type="ARBA" id="ARBA00022737"/>
    </source>
</evidence>
<evidence type="ECO:0000256" key="10">
    <source>
        <dbReference type="PROSITE-ProRule" id="PRU00524"/>
    </source>
</evidence>
<accession>G0IZD4</accession>
<dbReference type="AlphaFoldDB" id="G0IZD4"/>
<dbReference type="CDD" id="cd00402">
    <property type="entry name" value="Riboflavin_synthase_like"/>
    <property type="match status" value="1"/>
</dbReference>
<dbReference type="PANTHER" id="PTHR21098:SF12">
    <property type="entry name" value="RIBOFLAVIN SYNTHASE"/>
    <property type="match status" value="1"/>
</dbReference>
<evidence type="ECO:0000256" key="6">
    <source>
        <dbReference type="ARBA" id="ARBA00022619"/>
    </source>
</evidence>
<evidence type="ECO:0000256" key="7">
    <source>
        <dbReference type="ARBA" id="ARBA00022679"/>
    </source>
</evidence>
<evidence type="ECO:0000256" key="1">
    <source>
        <dbReference type="ARBA" id="ARBA00000968"/>
    </source>
</evidence>
<dbReference type="STRING" id="880070.Cycma_0632"/>
<evidence type="ECO:0000256" key="3">
    <source>
        <dbReference type="ARBA" id="ARBA00004887"/>
    </source>
</evidence>
<dbReference type="NCBIfam" id="NF006767">
    <property type="entry name" value="PRK09289.1"/>
    <property type="match status" value="1"/>
</dbReference>
<dbReference type="FunFam" id="2.40.30.20:FF:000003">
    <property type="entry name" value="Riboflavin synthase, alpha subunit"/>
    <property type="match status" value="1"/>
</dbReference>
<dbReference type="InterPro" id="IPR001783">
    <property type="entry name" value="Lumazine-bd"/>
</dbReference>
<dbReference type="PIRSF" id="PIRSF000498">
    <property type="entry name" value="Riboflavin_syn_A"/>
    <property type="match status" value="1"/>
</dbReference>
<dbReference type="EC" id="2.5.1.9" evidence="4 9"/>
<dbReference type="SUPFAM" id="SSF63380">
    <property type="entry name" value="Riboflavin synthase domain-like"/>
    <property type="match status" value="2"/>
</dbReference>
<name>G0IZD4_CYCMS</name>
<dbReference type="InterPro" id="IPR023366">
    <property type="entry name" value="ATP_synth_asu-like_sf"/>
</dbReference>
<dbReference type="GO" id="GO:0004746">
    <property type="term" value="F:riboflavin synthase activity"/>
    <property type="evidence" value="ECO:0007669"/>
    <property type="project" value="UniProtKB-UniRule"/>
</dbReference>
<dbReference type="InterPro" id="IPR017938">
    <property type="entry name" value="Riboflavin_synthase-like_b-brl"/>
</dbReference>
<dbReference type="Gene3D" id="2.40.30.20">
    <property type="match status" value="2"/>
</dbReference>
<dbReference type="eggNOG" id="COG0307">
    <property type="taxonomic scope" value="Bacteria"/>
</dbReference>
<organism evidence="12 13">
    <name type="scientific">Cyclobacterium marinum (strain ATCC 25205 / DSM 745 / LMG 13164 / NCIMB 1802)</name>
    <name type="common">Flectobacillus marinus</name>
    <dbReference type="NCBI Taxonomy" id="880070"/>
    <lineage>
        <taxon>Bacteria</taxon>
        <taxon>Pseudomonadati</taxon>
        <taxon>Bacteroidota</taxon>
        <taxon>Cytophagia</taxon>
        <taxon>Cytophagales</taxon>
        <taxon>Cyclobacteriaceae</taxon>
        <taxon>Cyclobacterium</taxon>
    </lineage>
</organism>
<evidence type="ECO:0000256" key="9">
    <source>
        <dbReference type="NCBIfam" id="TIGR00187"/>
    </source>
</evidence>
<keyword evidence="6" id="KW-0686">Riboflavin biosynthesis</keyword>
<evidence type="ECO:0000256" key="5">
    <source>
        <dbReference type="ARBA" id="ARBA00013950"/>
    </source>
</evidence>
<evidence type="ECO:0000256" key="2">
    <source>
        <dbReference type="ARBA" id="ARBA00002803"/>
    </source>
</evidence>
<dbReference type="PANTHER" id="PTHR21098">
    <property type="entry name" value="RIBOFLAVIN SYNTHASE ALPHA CHAIN"/>
    <property type="match status" value="1"/>
</dbReference>
<dbReference type="KEGG" id="cmr:Cycma_0632"/>
<evidence type="ECO:0000313" key="12">
    <source>
        <dbReference type="EMBL" id="AEL24407.1"/>
    </source>
</evidence>
<dbReference type="HOGENOM" id="CLU_034388_2_0_10"/>
<sequence>MDSKGQKYRIMFTGIIEALGKVKGITEEGSNIHFDIESPLASTLKIDQSLSHNGVCLTVVAVNTNEYRVTAIDETLQKTNLGKLEVGDLVNLERCMPSNGRFDGHIVQGHVDQVAELLSVDSVDGSWVYTFSYKTDEGNITVEKGSICVNGTSLTCFNSQEGLFSVAIIPYTYENTNFHLLEPGDSVNLEFDIIGKYIQRVLKGY</sequence>
<proteinExistence type="predicted"/>
<comment type="function">
    <text evidence="2">Catalyzes the dismutation of two molecules of 6,7-dimethyl-8-ribityllumazine, resulting in the formation of riboflavin and 5-amino-6-(D-ribitylamino)uracil.</text>
</comment>
<feature type="repeat" description="Lumazine-binding" evidence="10">
    <location>
        <begin position="11"/>
        <end position="105"/>
    </location>
</feature>
<dbReference type="Pfam" id="PF00677">
    <property type="entry name" value="Lum_binding"/>
    <property type="match status" value="2"/>
</dbReference>
<reference evidence="13" key="1">
    <citation type="submission" date="2011-07" db="EMBL/GenBank/DDBJ databases">
        <title>The complete genome of Cyclobacterium marinum DSM 745.</title>
        <authorList>
            <person name="Lucas S."/>
            <person name="Han J."/>
            <person name="Lapidus A."/>
            <person name="Bruce D."/>
            <person name="Goodwin L."/>
            <person name="Pitluck S."/>
            <person name="Peters L."/>
            <person name="Kyrpides N."/>
            <person name="Mavromatis K."/>
            <person name="Ivanova N."/>
            <person name="Ovchinnikova G."/>
            <person name="Chertkov O."/>
            <person name="Detter J.C."/>
            <person name="Tapia R."/>
            <person name="Han C."/>
            <person name="Land M."/>
            <person name="Hauser L."/>
            <person name="Markowitz V."/>
            <person name="Cheng J.-F."/>
            <person name="Hugenholtz P."/>
            <person name="Woyke T."/>
            <person name="Wu D."/>
            <person name="Tindall B."/>
            <person name="Schuetze A."/>
            <person name="Brambilla E."/>
            <person name="Klenk H.-P."/>
            <person name="Eisen J.A."/>
        </authorList>
    </citation>
    <scope>NUCLEOTIDE SEQUENCE [LARGE SCALE GENOMIC DNA]</scope>
    <source>
        <strain evidence="13">ATCC 25205 / DSM 745 / LMG 13164 / NCIMB 1802</strain>
    </source>
</reference>